<dbReference type="STRING" id="1160509.A0A3N4I9V1"/>
<comment type="similarity">
    <text evidence="2 9">Belongs to the glycosyl hydrolase 7 (cellulase C) family.</text>
</comment>
<dbReference type="InterPro" id="IPR001722">
    <property type="entry name" value="Glyco_hydro_7"/>
</dbReference>
<dbReference type="InterPro" id="IPR013320">
    <property type="entry name" value="ConA-like_dom_sf"/>
</dbReference>
<dbReference type="PANTHER" id="PTHR33753">
    <property type="entry name" value="1,4-BETA-D-GLUCAN CELLOBIOHYDROLASE B"/>
    <property type="match status" value="1"/>
</dbReference>
<gene>
    <name evidence="11" type="ORF">BJ508DRAFT_363805</name>
</gene>
<dbReference type="Gene3D" id="2.70.100.10">
    <property type="entry name" value="Glycoside hydrolase, family 7, domain"/>
    <property type="match status" value="1"/>
</dbReference>
<evidence type="ECO:0000256" key="6">
    <source>
        <dbReference type="ARBA" id="ARBA00023277"/>
    </source>
</evidence>
<dbReference type="AlphaFoldDB" id="A0A3N4I9V1"/>
<keyword evidence="7 9" id="KW-0326">Glycosidase</keyword>
<feature type="chain" id="PRO_5018322698" description="Glucanase" evidence="10">
    <location>
        <begin position="23"/>
        <end position="440"/>
    </location>
</feature>
<dbReference type="CDD" id="cd07999">
    <property type="entry name" value="GH7_CBH_EG"/>
    <property type="match status" value="1"/>
</dbReference>
<evidence type="ECO:0000256" key="2">
    <source>
        <dbReference type="ARBA" id="ARBA00006044"/>
    </source>
</evidence>
<proteinExistence type="inferred from homology"/>
<organism evidence="11 12">
    <name type="scientific">Ascobolus immersus RN42</name>
    <dbReference type="NCBI Taxonomy" id="1160509"/>
    <lineage>
        <taxon>Eukaryota</taxon>
        <taxon>Fungi</taxon>
        <taxon>Dikarya</taxon>
        <taxon>Ascomycota</taxon>
        <taxon>Pezizomycotina</taxon>
        <taxon>Pezizomycetes</taxon>
        <taxon>Pezizales</taxon>
        <taxon>Ascobolaceae</taxon>
        <taxon>Ascobolus</taxon>
    </lineage>
</organism>
<dbReference type="PRINTS" id="PR00734">
    <property type="entry name" value="GLHYDRLASE7"/>
</dbReference>
<evidence type="ECO:0000256" key="3">
    <source>
        <dbReference type="ARBA" id="ARBA00022801"/>
    </source>
</evidence>
<keyword evidence="12" id="KW-1185">Reference proteome</keyword>
<evidence type="ECO:0000256" key="4">
    <source>
        <dbReference type="ARBA" id="ARBA00023001"/>
    </source>
</evidence>
<sequence>MAILSLRHSFVAALFLLSSVSAQSVARNKGPENHPRLTTYKCTNAGGCVPRTNYLVADALAHPMNQNCGGWGAKPLSGPCPDATTCQRNCIIDPIQDYSRNGVTTNGDRLYMTQLLPNGNVVSPRVYLLEENRQNYEMLQLTGNEFTFDVDMSKLPCGMNGALYLSEMEKDGGKSVEPLNQSGAEFGSGYCDAQCYVYPFANGVGNMEGKGVCCNEMDIWEANRAATSLAPHPCAKPRLFKCQGVECEWEGDCDKWGCSYNPYKVGNPDYYGPSRQFKVDTSRPFTVVTQFPTDSNGRLTAYKRLYVQDGRVIQNAYINVTNNPPLEALRNQNFMDEAYCRVSGGTERYLDLGGTTRMGEALARGMVLIFSVWWDESGGNMQWMDGITTNSGPCNADEGSPANIRRVEPNPAVTFSVVKWGEIGSTYRLNGRRSYREESA</sequence>
<keyword evidence="3 9" id="KW-0378">Hydrolase</keyword>
<keyword evidence="8 9" id="KW-0624">Polysaccharide degradation</keyword>
<dbReference type="EC" id="3.2.1.-" evidence="9"/>
<protein>
    <recommendedName>
        <fullName evidence="9">Glucanase</fullName>
        <ecNumber evidence="9">3.2.1.-</ecNumber>
    </recommendedName>
</protein>
<dbReference type="OrthoDB" id="412382at2759"/>
<keyword evidence="4 9" id="KW-0136">Cellulose degradation</keyword>
<evidence type="ECO:0000256" key="8">
    <source>
        <dbReference type="ARBA" id="ARBA00023326"/>
    </source>
</evidence>
<keyword evidence="6" id="KW-0119">Carbohydrate metabolism</keyword>
<dbReference type="GO" id="GO:0008810">
    <property type="term" value="F:cellulase activity"/>
    <property type="evidence" value="ECO:0007669"/>
    <property type="project" value="UniProtKB-EC"/>
</dbReference>
<evidence type="ECO:0000256" key="10">
    <source>
        <dbReference type="SAM" id="SignalP"/>
    </source>
</evidence>
<dbReference type="InterPro" id="IPR037019">
    <property type="entry name" value="Glyco_hydro_7_sf"/>
</dbReference>
<dbReference type="SUPFAM" id="SSF49899">
    <property type="entry name" value="Concanavalin A-like lectins/glucanases"/>
    <property type="match status" value="1"/>
</dbReference>
<keyword evidence="10" id="KW-0732">Signal</keyword>
<dbReference type="GO" id="GO:0030245">
    <property type="term" value="P:cellulose catabolic process"/>
    <property type="evidence" value="ECO:0007669"/>
    <property type="project" value="UniProtKB-KW"/>
</dbReference>
<dbReference type="PANTHER" id="PTHR33753:SF1">
    <property type="entry name" value="ENDO-BETA-1,4-GLUCANASE CELB"/>
    <property type="match status" value="1"/>
</dbReference>
<reference evidence="11 12" key="1">
    <citation type="journal article" date="2018" name="Nat. Ecol. Evol.">
        <title>Pezizomycetes genomes reveal the molecular basis of ectomycorrhizal truffle lifestyle.</title>
        <authorList>
            <person name="Murat C."/>
            <person name="Payen T."/>
            <person name="Noel B."/>
            <person name="Kuo A."/>
            <person name="Morin E."/>
            <person name="Chen J."/>
            <person name="Kohler A."/>
            <person name="Krizsan K."/>
            <person name="Balestrini R."/>
            <person name="Da Silva C."/>
            <person name="Montanini B."/>
            <person name="Hainaut M."/>
            <person name="Levati E."/>
            <person name="Barry K.W."/>
            <person name="Belfiori B."/>
            <person name="Cichocki N."/>
            <person name="Clum A."/>
            <person name="Dockter R.B."/>
            <person name="Fauchery L."/>
            <person name="Guy J."/>
            <person name="Iotti M."/>
            <person name="Le Tacon F."/>
            <person name="Lindquist E.A."/>
            <person name="Lipzen A."/>
            <person name="Malagnac F."/>
            <person name="Mello A."/>
            <person name="Molinier V."/>
            <person name="Miyauchi S."/>
            <person name="Poulain J."/>
            <person name="Riccioni C."/>
            <person name="Rubini A."/>
            <person name="Sitrit Y."/>
            <person name="Splivallo R."/>
            <person name="Traeger S."/>
            <person name="Wang M."/>
            <person name="Zifcakova L."/>
            <person name="Wipf D."/>
            <person name="Zambonelli A."/>
            <person name="Paolocci F."/>
            <person name="Nowrousian M."/>
            <person name="Ottonello S."/>
            <person name="Baldrian P."/>
            <person name="Spatafora J.W."/>
            <person name="Henrissat B."/>
            <person name="Nagy L.G."/>
            <person name="Aury J.M."/>
            <person name="Wincker P."/>
            <person name="Grigoriev I.V."/>
            <person name="Bonfante P."/>
            <person name="Martin F.M."/>
        </authorList>
    </citation>
    <scope>NUCLEOTIDE SEQUENCE [LARGE SCALE GENOMIC DNA]</scope>
    <source>
        <strain evidence="11 12">RN42</strain>
    </source>
</reference>
<keyword evidence="5" id="KW-0325">Glycoprotein</keyword>
<evidence type="ECO:0000256" key="5">
    <source>
        <dbReference type="ARBA" id="ARBA00023180"/>
    </source>
</evidence>
<feature type="signal peptide" evidence="10">
    <location>
        <begin position="1"/>
        <end position="22"/>
    </location>
</feature>
<evidence type="ECO:0000256" key="1">
    <source>
        <dbReference type="ARBA" id="ARBA00000966"/>
    </source>
</evidence>
<evidence type="ECO:0000256" key="7">
    <source>
        <dbReference type="ARBA" id="ARBA00023295"/>
    </source>
</evidence>
<dbReference type="Pfam" id="PF00840">
    <property type="entry name" value="Glyco_hydro_7"/>
    <property type="match status" value="1"/>
</dbReference>
<dbReference type="EMBL" id="ML119710">
    <property type="protein sequence ID" value="RPA78534.1"/>
    <property type="molecule type" value="Genomic_DNA"/>
</dbReference>
<evidence type="ECO:0000313" key="11">
    <source>
        <dbReference type="EMBL" id="RPA78534.1"/>
    </source>
</evidence>
<accession>A0A3N4I9V1</accession>
<evidence type="ECO:0000256" key="9">
    <source>
        <dbReference type="RuleBase" id="RU361164"/>
    </source>
</evidence>
<name>A0A3N4I9V1_ASCIM</name>
<dbReference type="Proteomes" id="UP000275078">
    <property type="component" value="Unassembled WGS sequence"/>
</dbReference>
<evidence type="ECO:0000313" key="12">
    <source>
        <dbReference type="Proteomes" id="UP000275078"/>
    </source>
</evidence>
<comment type="catalytic activity">
    <reaction evidence="1">
        <text>Endohydrolysis of (1-&gt;4)-beta-D-glucosidic linkages in cellulose, lichenin and cereal beta-D-glucans.</text>
        <dbReference type="EC" id="3.2.1.4"/>
    </reaction>
</comment>